<dbReference type="SUPFAM" id="SSF52402">
    <property type="entry name" value="Adenine nucleotide alpha hydrolases-like"/>
    <property type="match status" value="1"/>
</dbReference>
<evidence type="ECO:0000259" key="2">
    <source>
        <dbReference type="Pfam" id="PF00582"/>
    </source>
</evidence>
<dbReference type="PRINTS" id="PR01438">
    <property type="entry name" value="UNVRSLSTRESS"/>
</dbReference>
<dbReference type="CDD" id="cd00293">
    <property type="entry name" value="USP-like"/>
    <property type="match status" value="1"/>
</dbReference>
<comment type="caution">
    <text evidence="3">The sequence shown here is derived from an EMBL/GenBank/DDBJ whole genome shotgun (WGS) entry which is preliminary data.</text>
</comment>
<proteinExistence type="inferred from homology"/>
<reference evidence="3 4" key="1">
    <citation type="submission" date="2017-06" db="EMBL/GenBank/DDBJ databases">
        <title>Description of Rhodopirellula bahusiensis sp. nov.</title>
        <authorList>
            <person name="Kizina J."/>
            <person name="Harder J."/>
        </authorList>
    </citation>
    <scope>NUCLEOTIDE SEQUENCE [LARGE SCALE GENOMIC DNA]</scope>
    <source>
        <strain evidence="3 4">SWK21</strain>
    </source>
</reference>
<evidence type="ECO:0000313" key="4">
    <source>
        <dbReference type="Proteomes" id="UP000225740"/>
    </source>
</evidence>
<dbReference type="Pfam" id="PF00582">
    <property type="entry name" value="Usp"/>
    <property type="match status" value="1"/>
</dbReference>
<dbReference type="AlphaFoldDB" id="A0A2G1W7T1"/>
<name>A0A2G1W7T1_9BACT</name>
<feature type="domain" description="UspA" evidence="2">
    <location>
        <begin position="1"/>
        <end position="140"/>
    </location>
</feature>
<sequence length="146" mass="15664">MFKKMLYTTDFSDDSRRALALASALAAKHQAKLIIVHVAETTVPVTVLPPAGATAALPPVVPTQDELLEKLSEFVPDDPIVAYEHALLRGVAGEEIVAFGRDTAIDLIVMSTHGRSGLERFLLGSVAEYVVRHASCPVLTCNAEVQ</sequence>
<comment type="similarity">
    <text evidence="1">Belongs to the universal stress protein A family.</text>
</comment>
<organism evidence="3 4">
    <name type="scientific">Rhodopirellula bahusiensis</name>
    <dbReference type="NCBI Taxonomy" id="2014065"/>
    <lineage>
        <taxon>Bacteria</taxon>
        <taxon>Pseudomonadati</taxon>
        <taxon>Planctomycetota</taxon>
        <taxon>Planctomycetia</taxon>
        <taxon>Pirellulales</taxon>
        <taxon>Pirellulaceae</taxon>
        <taxon>Rhodopirellula</taxon>
    </lineage>
</organism>
<dbReference type="InterPro" id="IPR006015">
    <property type="entry name" value="Universal_stress_UspA"/>
</dbReference>
<dbReference type="EMBL" id="NIZW01000008">
    <property type="protein sequence ID" value="PHQ35083.1"/>
    <property type="molecule type" value="Genomic_DNA"/>
</dbReference>
<protein>
    <submittedName>
        <fullName evidence="3">Universal stress protein</fullName>
    </submittedName>
</protein>
<dbReference type="PANTHER" id="PTHR46268">
    <property type="entry name" value="STRESS RESPONSE PROTEIN NHAX"/>
    <property type="match status" value="1"/>
</dbReference>
<gene>
    <name evidence="3" type="ORF">CEE69_11705</name>
</gene>
<evidence type="ECO:0000313" key="3">
    <source>
        <dbReference type="EMBL" id="PHQ35083.1"/>
    </source>
</evidence>
<dbReference type="InterPro" id="IPR014729">
    <property type="entry name" value="Rossmann-like_a/b/a_fold"/>
</dbReference>
<keyword evidence="4" id="KW-1185">Reference proteome</keyword>
<dbReference type="GeneID" id="90608808"/>
<accession>A0A2G1W7T1</accession>
<dbReference type="Gene3D" id="3.40.50.620">
    <property type="entry name" value="HUPs"/>
    <property type="match status" value="1"/>
</dbReference>
<dbReference type="RefSeq" id="WP_099260841.1">
    <property type="nucleotide sequence ID" value="NZ_NIZW01000008.1"/>
</dbReference>
<dbReference type="PANTHER" id="PTHR46268:SF6">
    <property type="entry name" value="UNIVERSAL STRESS PROTEIN UP12"/>
    <property type="match status" value="1"/>
</dbReference>
<dbReference type="OrthoDB" id="9788959at2"/>
<dbReference type="InterPro" id="IPR006016">
    <property type="entry name" value="UspA"/>
</dbReference>
<dbReference type="Proteomes" id="UP000225740">
    <property type="component" value="Unassembled WGS sequence"/>
</dbReference>
<evidence type="ECO:0000256" key="1">
    <source>
        <dbReference type="ARBA" id="ARBA00008791"/>
    </source>
</evidence>